<evidence type="ECO:0000256" key="2">
    <source>
        <dbReference type="ARBA" id="ARBA00023315"/>
    </source>
</evidence>
<dbReference type="GO" id="GO:0008999">
    <property type="term" value="F:protein-N-terminal-alanine acetyltransferase activity"/>
    <property type="evidence" value="ECO:0007669"/>
    <property type="project" value="UniProtKB-EC"/>
</dbReference>
<proteinExistence type="predicted"/>
<evidence type="ECO:0000313" key="4">
    <source>
        <dbReference type="EMBL" id="MFC7141404.1"/>
    </source>
</evidence>
<dbReference type="AlphaFoldDB" id="A0ABD5Y276"/>
<reference evidence="4 5" key="1">
    <citation type="journal article" date="2019" name="Int. J. Syst. Evol. Microbiol.">
        <title>The Global Catalogue of Microorganisms (GCM) 10K type strain sequencing project: providing services to taxonomists for standard genome sequencing and annotation.</title>
        <authorList>
            <consortium name="The Broad Institute Genomics Platform"/>
            <consortium name="The Broad Institute Genome Sequencing Center for Infectious Disease"/>
            <person name="Wu L."/>
            <person name="Ma J."/>
        </authorList>
    </citation>
    <scope>NUCLEOTIDE SEQUENCE [LARGE SCALE GENOMIC DNA]</scope>
    <source>
        <strain evidence="4 5">XZYJT29</strain>
    </source>
</reference>
<keyword evidence="5" id="KW-1185">Reference proteome</keyword>
<dbReference type="CDD" id="cd04301">
    <property type="entry name" value="NAT_SF"/>
    <property type="match status" value="1"/>
</dbReference>
<evidence type="ECO:0000256" key="1">
    <source>
        <dbReference type="ARBA" id="ARBA00022679"/>
    </source>
</evidence>
<accession>A0ABD5Y276</accession>
<gene>
    <name evidence="4" type="primary">rimI</name>
    <name evidence="4" type="ORF">ACFQMA_16390</name>
</gene>
<comment type="caution">
    <text evidence="4">The sequence shown here is derived from an EMBL/GenBank/DDBJ whole genome shotgun (WGS) entry which is preliminary data.</text>
</comment>
<keyword evidence="2 4" id="KW-0012">Acyltransferase</keyword>
<dbReference type="EC" id="2.3.1.266" evidence="4"/>
<evidence type="ECO:0000313" key="5">
    <source>
        <dbReference type="Proteomes" id="UP001596432"/>
    </source>
</evidence>
<dbReference type="PANTHER" id="PTHR23091">
    <property type="entry name" value="N-TERMINAL ACETYLTRANSFERASE"/>
    <property type="match status" value="1"/>
</dbReference>
<dbReference type="Pfam" id="PF00583">
    <property type="entry name" value="Acetyltransf_1"/>
    <property type="match status" value="1"/>
</dbReference>
<name>A0ABD5Y276_9EURY</name>
<evidence type="ECO:0000259" key="3">
    <source>
        <dbReference type="PROSITE" id="PS51186"/>
    </source>
</evidence>
<dbReference type="InterPro" id="IPR000182">
    <property type="entry name" value="GNAT_dom"/>
</dbReference>
<keyword evidence="4" id="KW-0689">Ribosomal protein</keyword>
<dbReference type="EMBL" id="JBHTAS010000001">
    <property type="protein sequence ID" value="MFC7141404.1"/>
    <property type="molecule type" value="Genomic_DNA"/>
</dbReference>
<protein>
    <submittedName>
        <fullName evidence="4">Ribosomal protein S18-alanine N-acetyltransferase</fullName>
        <ecNumber evidence="4">2.3.1.266</ecNumber>
    </submittedName>
</protein>
<keyword evidence="4" id="KW-0687">Ribonucleoprotein</keyword>
<sequence length="172" mass="19025">MTTVAPDEASGPDVRIREAERADLLAVFHIEQEAFPQPWPFSAFERFLDEPGFLVAQVRDAEDSRETATVGDDGRVVGYVVADVVPNHGEDLGHVKDIAVAEERRSEGIGRRLLQRALTALAAQNAASVKLEVRESNDGAMDLYRRFGFEHHGTLPGYYANGEDALVMVREF</sequence>
<keyword evidence="1 4" id="KW-0808">Transferase</keyword>
<dbReference type="SUPFAM" id="SSF55729">
    <property type="entry name" value="Acyl-CoA N-acyltransferases (Nat)"/>
    <property type="match status" value="1"/>
</dbReference>
<dbReference type="InterPro" id="IPR045047">
    <property type="entry name" value="Ard1-like"/>
</dbReference>
<dbReference type="Proteomes" id="UP001596432">
    <property type="component" value="Unassembled WGS sequence"/>
</dbReference>
<dbReference type="RefSeq" id="WP_274322489.1">
    <property type="nucleotide sequence ID" value="NZ_CP118158.1"/>
</dbReference>
<dbReference type="PANTHER" id="PTHR23091:SF4">
    <property type="entry name" value="N-TERMINAL AMINO-ACID N(ALPHA)-ACETYLTRANSFERASE NATA"/>
    <property type="match status" value="1"/>
</dbReference>
<feature type="domain" description="N-acetyltransferase" evidence="3">
    <location>
        <begin position="14"/>
        <end position="172"/>
    </location>
</feature>
<dbReference type="InterPro" id="IPR016181">
    <property type="entry name" value="Acyl_CoA_acyltransferase"/>
</dbReference>
<dbReference type="GeneID" id="78821717"/>
<dbReference type="Gene3D" id="3.40.630.30">
    <property type="match status" value="1"/>
</dbReference>
<dbReference type="NCBIfam" id="TIGR01575">
    <property type="entry name" value="rimI"/>
    <property type="match status" value="1"/>
</dbReference>
<dbReference type="PROSITE" id="PS51186">
    <property type="entry name" value="GNAT"/>
    <property type="match status" value="1"/>
</dbReference>
<dbReference type="GO" id="GO:0005840">
    <property type="term" value="C:ribosome"/>
    <property type="evidence" value="ECO:0007669"/>
    <property type="project" value="UniProtKB-KW"/>
</dbReference>
<dbReference type="InterPro" id="IPR006464">
    <property type="entry name" value="AcTrfase_RimI/Ard1"/>
</dbReference>
<organism evidence="4 5">
    <name type="scientific">Halosimplex aquaticum</name>
    <dbReference type="NCBI Taxonomy" id="3026162"/>
    <lineage>
        <taxon>Archaea</taxon>
        <taxon>Methanobacteriati</taxon>
        <taxon>Methanobacteriota</taxon>
        <taxon>Stenosarchaea group</taxon>
        <taxon>Halobacteria</taxon>
        <taxon>Halobacteriales</taxon>
        <taxon>Haloarculaceae</taxon>
        <taxon>Halosimplex</taxon>
    </lineage>
</organism>